<dbReference type="PANTHER" id="PTHR12972:SF0">
    <property type="entry name" value="PROTEIN DOWNSTREAM NEIGHBOR OF SON"/>
    <property type="match status" value="1"/>
</dbReference>
<evidence type="ECO:0000256" key="3">
    <source>
        <dbReference type="ARBA" id="ARBA00023242"/>
    </source>
</evidence>
<organism evidence="6 7">
    <name type="scientific">Vitis vinifera</name>
    <name type="common">Grape</name>
    <dbReference type="NCBI Taxonomy" id="29760"/>
    <lineage>
        <taxon>Eukaryota</taxon>
        <taxon>Viridiplantae</taxon>
        <taxon>Streptophyta</taxon>
        <taxon>Embryophyta</taxon>
        <taxon>Tracheophyta</taxon>
        <taxon>Spermatophyta</taxon>
        <taxon>Magnoliopsida</taxon>
        <taxon>eudicotyledons</taxon>
        <taxon>Gunneridae</taxon>
        <taxon>Pentapetalae</taxon>
        <taxon>rosids</taxon>
        <taxon>Vitales</taxon>
        <taxon>Vitaceae</taxon>
        <taxon>Viteae</taxon>
        <taxon>Vitis</taxon>
    </lineage>
</organism>
<keyword evidence="3" id="KW-0539">Nucleus</keyword>
<keyword evidence="2" id="KW-0217">Developmental protein</keyword>
<evidence type="ECO:0000256" key="4">
    <source>
        <dbReference type="ARBA" id="ARBA00025806"/>
    </source>
</evidence>
<evidence type="ECO:0000259" key="5">
    <source>
        <dbReference type="Pfam" id="PF14578"/>
    </source>
</evidence>
<proteinExistence type="inferred from homology"/>
<dbReference type="SUPFAM" id="SSF50447">
    <property type="entry name" value="Translation proteins"/>
    <property type="match status" value="1"/>
</dbReference>
<gene>
    <name evidence="6" type="ORF">VitviT2T_004277</name>
</gene>
<evidence type="ECO:0000256" key="1">
    <source>
        <dbReference type="ARBA" id="ARBA00004123"/>
    </source>
</evidence>
<comment type="similarity">
    <text evidence="4">Belongs to the DONSON family.</text>
</comment>
<evidence type="ECO:0000313" key="6">
    <source>
        <dbReference type="EMBL" id="WJZ84684.1"/>
    </source>
</evidence>
<dbReference type="EMBL" id="CP126650">
    <property type="protein sequence ID" value="WJZ84684.1"/>
    <property type="molecule type" value="Genomic_DNA"/>
</dbReference>
<feature type="domain" description="Elongation factor Tu-type" evidence="5">
    <location>
        <begin position="74"/>
        <end position="147"/>
    </location>
</feature>
<dbReference type="PRINTS" id="PR02064">
    <property type="entry name" value="DONSON"/>
</dbReference>
<keyword evidence="7" id="KW-1185">Reference proteome</keyword>
<dbReference type="InterPro" id="IPR029459">
    <property type="entry name" value="EFTU-type"/>
</dbReference>
<dbReference type="InterPro" id="IPR009000">
    <property type="entry name" value="Transl_B-barrel_sf"/>
</dbReference>
<reference evidence="6 7" key="1">
    <citation type="journal article" date="2023" name="Hortic Res">
        <title>The complete reference genome for grapevine (Vitis vinifera L.) genetics and breeding.</title>
        <authorList>
            <person name="Shi X."/>
            <person name="Cao S."/>
            <person name="Wang X."/>
            <person name="Huang S."/>
            <person name="Wang Y."/>
            <person name="Liu Z."/>
            <person name="Liu W."/>
            <person name="Leng X."/>
            <person name="Peng Y."/>
            <person name="Wang N."/>
            <person name="Wang Y."/>
            <person name="Ma Z."/>
            <person name="Xu X."/>
            <person name="Zhang F."/>
            <person name="Xue H."/>
            <person name="Zhong H."/>
            <person name="Wang Y."/>
            <person name="Zhang K."/>
            <person name="Velt A."/>
            <person name="Avia K."/>
            <person name="Holtgrawe D."/>
            <person name="Grimplet J."/>
            <person name="Matus J.T."/>
            <person name="Ware D."/>
            <person name="Wu X."/>
            <person name="Wang H."/>
            <person name="Liu C."/>
            <person name="Fang Y."/>
            <person name="Rustenholz C."/>
            <person name="Cheng Z."/>
            <person name="Xiao H."/>
            <person name="Zhou Y."/>
        </authorList>
    </citation>
    <scope>NUCLEOTIDE SEQUENCE [LARGE SCALE GENOMIC DNA]</scope>
    <source>
        <strain evidence="7">cv. Pinot noir / PN40024</strain>
        <tissue evidence="6">Leaf</tissue>
    </source>
</reference>
<protein>
    <recommendedName>
        <fullName evidence="5">Elongation factor Tu-type domain-containing protein</fullName>
    </recommendedName>
</protein>
<dbReference type="PANTHER" id="PTHR12972">
    <property type="entry name" value="DOWNSTREAM NEIGHBOR OF SON"/>
    <property type="match status" value="1"/>
</dbReference>
<dbReference type="Gene3D" id="2.40.30.10">
    <property type="entry name" value="Translation factors"/>
    <property type="match status" value="1"/>
</dbReference>
<evidence type="ECO:0000313" key="7">
    <source>
        <dbReference type="Proteomes" id="UP001227230"/>
    </source>
</evidence>
<dbReference type="Proteomes" id="UP001227230">
    <property type="component" value="Chromosome 3"/>
</dbReference>
<evidence type="ECO:0000256" key="2">
    <source>
        <dbReference type="ARBA" id="ARBA00022473"/>
    </source>
</evidence>
<accession>A0ABY9BQC3</accession>
<dbReference type="CDD" id="cd16266">
    <property type="entry name" value="IF2_aeIF5B_IV"/>
    <property type="match status" value="1"/>
</dbReference>
<comment type="subcellular location">
    <subcellularLocation>
        <location evidence="1">Nucleus</location>
    </subcellularLocation>
</comment>
<dbReference type="Pfam" id="PF14578">
    <property type="entry name" value="GTP_EFTU_D4"/>
    <property type="match status" value="1"/>
</dbReference>
<name>A0ABY9BQC3_VITVI</name>
<dbReference type="InterPro" id="IPR024861">
    <property type="entry name" value="Donson"/>
</dbReference>
<sequence>MLTSEEITIVITSASAKFAFELVFSVLFLWRHGAAWCPDLPQTKQLPRFLIFKAHIDNLKEEKKRETTDEVVFPCVLKIQPKGSFNNKDPIILGVDVLEGIVKVGTPICIPHRDFIDIGHIASIQKNRSPVDIARKGQEVAIMIVGTNPEEKQKMHGRHFGDEDELVNRISRKSIDVHKANYQEFNSIETSMAKVATAGPLSSNSIRFGGVSGKVEAGVKRKTPSELRGEQLKRRNVIELVDESPAPLLGSTRNTNELKKQDVFKVPRYIDTRMDEVFPARKSRFRMLPGKENAKEDISTEPAGCVKNMRVSSNSVVKSHPQLSCPENTVASAAVSKDGTRQDCEYAEKCSQSTFRSVAELSLGSERISEIVSVDMDRALKGLVAREPPAFSGLAADSSEKFGNLTSISSGNFCSEFHIPGQKAPLDFTLKTNMQIVSSSSVNWFHRLNMSATYNGTTLFTPQFGCSKDQNISCSSGLTSTAQIFNYRALHSWVHPQSSLPPSVISALTLSAAEGDFLIKRQLAWEDSFRSLYYMLRKNICNIFYVCTSQFVVVFAGGDGSGGKKQSCNAYISQSTRGLRSLLREHVSCRELKRADHVAFPLKGSKMKDEAIESVSAGLSYSIEIKDAYIPPWIISSICATMGSEGRSFEASFTTEPTSIGLNAAVETVGQKSDTQAATGEAIQESTYAFGVPEAVVTSYMHSAFLKGLKYANGSYTARLSPV</sequence>